<dbReference type="PROSITE" id="PS01124">
    <property type="entry name" value="HTH_ARAC_FAMILY_2"/>
    <property type="match status" value="1"/>
</dbReference>
<evidence type="ECO:0000256" key="2">
    <source>
        <dbReference type="ARBA" id="ARBA00022490"/>
    </source>
</evidence>
<dbReference type="InterPro" id="IPR051552">
    <property type="entry name" value="HptR"/>
</dbReference>
<keyword evidence="12" id="KW-1185">Reference proteome</keyword>
<evidence type="ECO:0000256" key="8">
    <source>
        <dbReference type="PROSITE-ProRule" id="PRU00169"/>
    </source>
</evidence>
<sequence>MYKILVVEDEDIIRKGLVYMVDWTKLNCIVAGEARDGIEGLKKIRELKPDIVITDIRMPFMDGIQMLEKSRSELDYETIIVSGYSEFEYAKKAITFGVTDYLLKPIDFEELNDAINKITRKLGDKKKAKAKIQSQNEINLYEKVLNIKHYNSVGNKSKHVEQMIDYIENNYNNKISLNDLCDEMELSSVYLNNLFKHETNYTFNDFLNRYRILISIQLLKDGKLMIYEIAENVGFQDYKYFSIVFKKYIGASPTVFLESLS</sequence>
<dbReference type="SUPFAM" id="SSF52172">
    <property type="entry name" value="CheY-like"/>
    <property type="match status" value="1"/>
</dbReference>
<dbReference type="CDD" id="cd17536">
    <property type="entry name" value="REC_YesN-like"/>
    <property type="match status" value="1"/>
</dbReference>
<keyword evidence="5" id="KW-0805">Transcription regulation</keyword>
<dbReference type="Pfam" id="PF12833">
    <property type="entry name" value="HTH_18"/>
    <property type="match status" value="1"/>
</dbReference>
<keyword evidence="6" id="KW-0238">DNA-binding</keyword>
<dbReference type="Pfam" id="PF00072">
    <property type="entry name" value="Response_reg"/>
    <property type="match status" value="1"/>
</dbReference>
<dbReference type="SMART" id="SM00448">
    <property type="entry name" value="REC"/>
    <property type="match status" value="1"/>
</dbReference>
<dbReference type="InterPro" id="IPR001789">
    <property type="entry name" value="Sig_transdc_resp-reg_receiver"/>
</dbReference>
<proteinExistence type="predicted"/>
<dbReference type="GO" id="GO:0043565">
    <property type="term" value="F:sequence-specific DNA binding"/>
    <property type="evidence" value="ECO:0007669"/>
    <property type="project" value="InterPro"/>
</dbReference>
<dbReference type="SMART" id="SM00342">
    <property type="entry name" value="HTH_ARAC"/>
    <property type="match status" value="1"/>
</dbReference>
<keyword evidence="2" id="KW-0963">Cytoplasm</keyword>
<dbReference type="PROSITE" id="PS50110">
    <property type="entry name" value="RESPONSE_REGULATORY"/>
    <property type="match status" value="1"/>
</dbReference>
<keyword evidence="3 8" id="KW-0597">Phosphoprotein</keyword>
<dbReference type="InterPro" id="IPR018062">
    <property type="entry name" value="HTH_AraC-typ_CS"/>
</dbReference>
<dbReference type="AlphaFoldDB" id="A0A926ILZ0"/>
<keyword evidence="7" id="KW-0804">Transcription</keyword>
<comment type="subcellular location">
    <subcellularLocation>
        <location evidence="1">Cytoplasm</location>
    </subcellularLocation>
</comment>
<dbReference type="GO" id="GO:0003700">
    <property type="term" value="F:DNA-binding transcription factor activity"/>
    <property type="evidence" value="ECO:0007669"/>
    <property type="project" value="InterPro"/>
</dbReference>
<feature type="domain" description="Response regulatory" evidence="10">
    <location>
        <begin position="3"/>
        <end position="119"/>
    </location>
</feature>
<dbReference type="GO" id="GO:0000160">
    <property type="term" value="P:phosphorelay signal transduction system"/>
    <property type="evidence" value="ECO:0007669"/>
    <property type="project" value="UniProtKB-KW"/>
</dbReference>
<evidence type="ECO:0000256" key="1">
    <source>
        <dbReference type="ARBA" id="ARBA00004496"/>
    </source>
</evidence>
<dbReference type="RefSeq" id="WP_262430585.1">
    <property type="nucleotide sequence ID" value="NZ_JACRTG010000030.1"/>
</dbReference>
<evidence type="ECO:0000313" key="12">
    <source>
        <dbReference type="Proteomes" id="UP000601171"/>
    </source>
</evidence>
<dbReference type="GO" id="GO:0005737">
    <property type="term" value="C:cytoplasm"/>
    <property type="evidence" value="ECO:0007669"/>
    <property type="project" value="UniProtKB-SubCell"/>
</dbReference>
<dbReference type="InterPro" id="IPR020449">
    <property type="entry name" value="Tscrpt_reg_AraC-type_HTH"/>
</dbReference>
<protein>
    <submittedName>
        <fullName evidence="11">Response regulator</fullName>
    </submittedName>
</protein>
<evidence type="ECO:0000259" key="10">
    <source>
        <dbReference type="PROSITE" id="PS50110"/>
    </source>
</evidence>
<accession>A0A926ILZ0</accession>
<name>A0A926ILZ0_9FIRM</name>
<dbReference type="InterPro" id="IPR018060">
    <property type="entry name" value="HTH_AraC"/>
</dbReference>
<dbReference type="Gene3D" id="1.10.10.60">
    <property type="entry name" value="Homeodomain-like"/>
    <property type="match status" value="2"/>
</dbReference>
<dbReference type="PANTHER" id="PTHR42713">
    <property type="entry name" value="HISTIDINE KINASE-RELATED"/>
    <property type="match status" value="1"/>
</dbReference>
<evidence type="ECO:0000313" key="11">
    <source>
        <dbReference type="EMBL" id="MBC8589123.1"/>
    </source>
</evidence>
<dbReference type="PROSITE" id="PS00041">
    <property type="entry name" value="HTH_ARAC_FAMILY_1"/>
    <property type="match status" value="1"/>
</dbReference>
<dbReference type="PANTHER" id="PTHR42713:SF3">
    <property type="entry name" value="TRANSCRIPTIONAL REGULATORY PROTEIN HPTR"/>
    <property type="match status" value="1"/>
</dbReference>
<feature type="domain" description="HTH araC/xylS-type" evidence="9">
    <location>
        <begin position="161"/>
        <end position="259"/>
    </location>
</feature>
<evidence type="ECO:0000256" key="5">
    <source>
        <dbReference type="ARBA" id="ARBA00023015"/>
    </source>
</evidence>
<evidence type="ECO:0000256" key="4">
    <source>
        <dbReference type="ARBA" id="ARBA00023012"/>
    </source>
</evidence>
<dbReference type="SUPFAM" id="SSF46689">
    <property type="entry name" value="Homeodomain-like"/>
    <property type="match status" value="2"/>
</dbReference>
<evidence type="ECO:0000256" key="7">
    <source>
        <dbReference type="ARBA" id="ARBA00023163"/>
    </source>
</evidence>
<comment type="caution">
    <text evidence="11">The sequence shown here is derived from an EMBL/GenBank/DDBJ whole genome shotgun (WGS) entry which is preliminary data.</text>
</comment>
<evidence type="ECO:0000256" key="3">
    <source>
        <dbReference type="ARBA" id="ARBA00022553"/>
    </source>
</evidence>
<dbReference type="Gene3D" id="3.40.50.2300">
    <property type="match status" value="1"/>
</dbReference>
<dbReference type="InterPro" id="IPR009057">
    <property type="entry name" value="Homeodomain-like_sf"/>
</dbReference>
<keyword evidence="4" id="KW-0902">Two-component regulatory system</keyword>
<evidence type="ECO:0000256" key="6">
    <source>
        <dbReference type="ARBA" id="ARBA00023125"/>
    </source>
</evidence>
<dbReference type="Proteomes" id="UP000601171">
    <property type="component" value="Unassembled WGS sequence"/>
</dbReference>
<organism evidence="11 12">
    <name type="scientific">Paratissierella segnis</name>
    <dbReference type="NCBI Taxonomy" id="2763679"/>
    <lineage>
        <taxon>Bacteria</taxon>
        <taxon>Bacillati</taxon>
        <taxon>Bacillota</taxon>
        <taxon>Tissierellia</taxon>
        <taxon>Tissierellales</taxon>
        <taxon>Tissierellaceae</taxon>
        <taxon>Paratissierella</taxon>
    </lineage>
</organism>
<gene>
    <name evidence="11" type="ORF">H8707_12955</name>
</gene>
<feature type="modified residue" description="4-aspartylphosphate" evidence="8">
    <location>
        <position position="55"/>
    </location>
</feature>
<dbReference type="InterPro" id="IPR011006">
    <property type="entry name" value="CheY-like_superfamily"/>
</dbReference>
<dbReference type="EMBL" id="JACRTG010000030">
    <property type="protein sequence ID" value="MBC8589123.1"/>
    <property type="molecule type" value="Genomic_DNA"/>
</dbReference>
<dbReference type="PRINTS" id="PR00032">
    <property type="entry name" value="HTHARAC"/>
</dbReference>
<evidence type="ECO:0000259" key="9">
    <source>
        <dbReference type="PROSITE" id="PS01124"/>
    </source>
</evidence>
<reference evidence="11" key="1">
    <citation type="submission" date="2020-08" db="EMBL/GenBank/DDBJ databases">
        <title>Genome public.</title>
        <authorList>
            <person name="Liu C."/>
            <person name="Sun Q."/>
        </authorList>
    </citation>
    <scope>NUCLEOTIDE SEQUENCE</scope>
    <source>
        <strain evidence="11">BX21</strain>
    </source>
</reference>